<evidence type="ECO:0000313" key="3">
    <source>
        <dbReference type="Proteomes" id="UP000789508"/>
    </source>
</evidence>
<comment type="caution">
    <text evidence="2">The sequence shown here is derived from an EMBL/GenBank/DDBJ whole genome shotgun (WGS) entry which is preliminary data.</text>
</comment>
<proteinExistence type="predicted"/>
<keyword evidence="1" id="KW-0812">Transmembrane</keyword>
<keyword evidence="3" id="KW-1185">Reference proteome</keyword>
<protein>
    <submittedName>
        <fullName evidence="2">5081_t:CDS:1</fullName>
    </submittedName>
</protein>
<accession>A0A9N8V7J9</accession>
<dbReference type="OrthoDB" id="10374894at2759"/>
<evidence type="ECO:0000256" key="1">
    <source>
        <dbReference type="SAM" id="Phobius"/>
    </source>
</evidence>
<gene>
    <name evidence="2" type="ORF">ALEPTO_LOCUS265</name>
</gene>
<organism evidence="2 3">
    <name type="scientific">Ambispora leptoticha</name>
    <dbReference type="NCBI Taxonomy" id="144679"/>
    <lineage>
        <taxon>Eukaryota</taxon>
        <taxon>Fungi</taxon>
        <taxon>Fungi incertae sedis</taxon>
        <taxon>Mucoromycota</taxon>
        <taxon>Glomeromycotina</taxon>
        <taxon>Glomeromycetes</taxon>
        <taxon>Archaeosporales</taxon>
        <taxon>Ambisporaceae</taxon>
        <taxon>Ambispora</taxon>
    </lineage>
</organism>
<keyword evidence="1" id="KW-0472">Membrane</keyword>
<sequence length="410" mass="46648">MSNSVAREVLDILTLILSYKSQANKEMTSKKYQPLAVYNQKHFYKVEDLGDDVRSAIFYINNPKKSLDCANLKKTLSSLLCSGDNNLSDTNILTVEILEKEKNCAKVKIDFPLDQHLTQFYQHLCNCDDSLLKFSQNGFADWIPADINSEKNAEWFMNLFNILLKAEGFPLLESTSGVAPCLQLIFLIIEVLQWTVLDRVAQCDEKFDTVLDVNKQDCLTCVEKIENELDAVFTLMQTKPFFFKKKQYMKIHAGLDQLLNSLKDFMKFLKKVSTQLHEHLKSIKNQKICWTAAYVAAICTAVGFLAYGALNVGLLFRKKLLLGGIFVAGKVASEISLLREGLEISIARQSEILDQINNFHSNIQEMEVTLTGKSLNQMSDMKEEMEILAKEFKIACVDIRKVFEGKSRNK</sequence>
<keyword evidence="1" id="KW-1133">Transmembrane helix</keyword>
<dbReference type="Proteomes" id="UP000789508">
    <property type="component" value="Unassembled WGS sequence"/>
</dbReference>
<dbReference type="EMBL" id="CAJVPS010000013">
    <property type="protein sequence ID" value="CAG8440438.1"/>
    <property type="molecule type" value="Genomic_DNA"/>
</dbReference>
<dbReference type="AlphaFoldDB" id="A0A9N8V7J9"/>
<name>A0A9N8V7J9_9GLOM</name>
<reference evidence="2" key="1">
    <citation type="submission" date="2021-06" db="EMBL/GenBank/DDBJ databases">
        <authorList>
            <person name="Kallberg Y."/>
            <person name="Tangrot J."/>
            <person name="Rosling A."/>
        </authorList>
    </citation>
    <scope>NUCLEOTIDE SEQUENCE</scope>
    <source>
        <strain evidence="2">FL130A</strain>
    </source>
</reference>
<feature type="transmembrane region" description="Helical" evidence="1">
    <location>
        <begin position="292"/>
        <end position="316"/>
    </location>
</feature>
<evidence type="ECO:0000313" key="2">
    <source>
        <dbReference type="EMBL" id="CAG8440438.1"/>
    </source>
</evidence>